<gene>
    <name evidence="1" type="ORF">J437_LFUL017673</name>
</gene>
<sequence>MSAQQLQFMVELLVPIIGKKDTKFQKAISVHDRQYKAREFNARRLFKFGILCVRAMVRLKKLRFTPEPLSVAVAQVDPYRVKALRKVR</sequence>
<dbReference type="Proteomes" id="UP000792457">
    <property type="component" value="Unassembled WGS sequence"/>
</dbReference>
<comment type="caution">
    <text evidence="1">The sequence shown here is derived from an EMBL/GenBank/DDBJ whole genome shotgun (WGS) entry which is preliminary data.</text>
</comment>
<dbReference type="OrthoDB" id="8192237at2759"/>
<protein>
    <submittedName>
        <fullName evidence="1">Uncharacterized protein</fullName>
    </submittedName>
</protein>
<dbReference type="EMBL" id="KZ309459">
    <property type="protein sequence ID" value="KAG8238871.1"/>
    <property type="molecule type" value="Genomic_DNA"/>
</dbReference>
<name>A0A8K0KS63_LADFU</name>
<proteinExistence type="predicted"/>
<accession>A0A8K0KS63</accession>
<evidence type="ECO:0000313" key="1">
    <source>
        <dbReference type="EMBL" id="KAG8238871.1"/>
    </source>
</evidence>
<evidence type="ECO:0000313" key="2">
    <source>
        <dbReference type="Proteomes" id="UP000792457"/>
    </source>
</evidence>
<keyword evidence="2" id="KW-1185">Reference proteome</keyword>
<dbReference type="AlphaFoldDB" id="A0A8K0KS63"/>
<reference evidence="1" key="2">
    <citation type="submission" date="2017-10" db="EMBL/GenBank/DDBJ databases">
        <title>Ladona fulva Genome sequencing and assembly.</title>
        <authorList>
            <person name="Murali S."/>
            <person name="Richards S."/>
            <person name="Bandaranaike D."/>
            <person name="Bellair M."/>
            <person name="Blankenburg K."/>
            <person name="Chao H."/>
            <person name="Dinh H."/>
            <person name="Doddapaneni H."/>
            <person name="Dugan-Rocha S."/>
            <person name="Elkadiri S."/>
            <person name="Gnanaolivu R."/>
            <person name="Hernandez B."/>
            <person name="Skinner E."/>
            <person name="Javaid M."/>
            <person name="Lee S."/>
            <person name="Li M."/>
            <person name="Ming W."/>
            <person name="Munidasa M."/>
            <person name="Muniz J."/>
            <person name="Nguyen L."/>
            <person name="Hughes D."/>
            <person name="Osuji N."/>
            <person name="Pu L.-L."/>
            <person name="Puazo M."/>
            <person name="Qu C."/>
            <person name="Quiroz J."/>
            <person name="Raj R."/>
            <person name="Weissenberger G."/>
            <person name="Xin Y."/>
            <person name="Zou X."/>
            <person name="Han Y."/>
            <person name="Worley K."/>
            <person name="Muzny D."/>
            <person name="Gibbs R."/>
        </authorList>
    </citation>
    <scope>NUCLEOTIDE SEQUENCE</scope>
    <source>
        <strain evidence="1">Sampled in the wild</strain>
    </source>
</reference>
<reference evidence="1" key="1">
    <citation type="submission" date="2013-04" db="EMBL/GenBank/DDBJ databases">
        <authorList>
            <person name="Qu J."/>
            <person name="Murali S.C."/>
            <person name="Bandaranaike D."/>
            <person name="Bellair M."/>
            <person name="Blankenburg K."/>
            <person name="Chao H."/>
            <person name="Dinh H."/>
            <person name="Doddapaneni H."/>
            <person name="Downs B."/>
            <person name="Dugan-Rocha S."/>
            <person name="Elkadiri S."/>
            <person name="Gnanaolivu R.D."/>
            <person name="Hernandez B."/>
            <person name="Javaid M."/>
            <person name="Jayaseelan J.C."/>
            <person name="Lee S."/>
            <person name="Li M."/>
            <person name="Ming W."/>
            <person name="Munidasa M."/>
            <person name="Muniz J."/>
            <person name="Nguyen L."/>
            <person name="Ongeri F."/>
            <person name="Osuji N."/>
            <person name="Pu L.-L."/>
            <person name="Puazo M."/>
            <person name="Qu C."/>
            <person name="Quiroz J."/>
            <person name="Raj R."/>
            <person name="Weissenberger G."/>
            <person name="Xin Y."/>
            <person name="Zou X."/>
            <person name="Han Y."/>
            <person name="Richards S."/>
            <person name="Worley K."/>
            <person name="Muzny D."/>
            <person name="Gibbs R."/>
        </authorList>
    </citation>
    <scope>NUCLEOTIDE SEQUENCE</scope>
    <source>
        <strain evidence="1">Sampled in the wild</strain>
    </source>
</reference>
<organism evidence="1 2">
    <name type="scientific">Ladona fulva</name>
    <name type="common">Scarce chaser dragonfly</name>
    <name type="synonym">Libellula fulva</name>
    <dbReference type="NCBI Taxonomy" id="123851"/>
    <lineage>
        <taxon>Eukaryota</taxon>
        <taxon>Metazoa</taxon>
        <taxon>Ecdysozoa</taxon>
        <taxon>Arthropoda</taxon>
        <taxon>Hexapoda</taxon>
        <taxon>Insecta</taxon>
        <taxon>Pterygota</taxon>
        <taxon>Palaeoptera</taxon>
        <taxon>Odonata</taxon>
        <taxon>Epiprocta</taxon>
        <taxon>Anisoptera</taxon>
        <taxon>Libelluloidea</taxon>
        <taxon>Libellulidae</taxon>
        <taxon>Ladona</taxon>
    </lineage>
</organism>